<dbReference type="AlphaFoldDB" id="A0AAD7ZLG8"/>
<name>A0AAD7ZLG8_DIPPU</name>
<gene>
    <name evidence="1" type="ORF">L9F63_003320</name>
</gene>
<organism evidence="1 2">
    <name type="scientific">Diploptera punctata</name>
    <name type="common">Pacific beetle cockroach</name>
    <dbReference type="NCBI Taxonomy" id="6984"/>
    <lineage>
        <taxon>Eukaryota</taxon>
        <taxon>Metazoa</taxon>
        <taxon>Ecdysozoa</taxon>
        <taxon>Arthropoda</taxon>
        <taxon>Hexapoda</taxon>
        <taxon>Insecta</taxon>
        <taxon>Pterygota</taxon>
        <taxon>Neoptera</taxon>
        <taxon>Polyneoptera</taxon>
        <taxon>Dictyoptera</taxon>
        <taxon>Blattodea</taxon>
        <taxon>Blaberoidea</taxon>
        <taxon>Blaberidae</taxon>
        <taxon>Diplopterinae</taxon>
        <taxon>Diploptera</taxon>
    </lineage>
</organism>
<dbReference type="Proteomes" id="UP001233999">
    <property type="component" value="Unassembled WGS sequence"/>
</dbReference>
<sequence length="96" mass="11365">TIRILSTIANEEMRLERGKHGREVIFYIYSETHGRKGANKIFTLHSFEGNSRLIKKKYFSSLRIFENLSLDMFFISGKFSTCFYGMRNIRFKIILT</sequence>
<evidence type="ECO:0000313" key="1">
    <source>
        <dbReference type="EMBL" id="KAJ9582332.1"/>
    </source>
</evidence>
<evidence type="ECO:0000313" key="2">
    <source>
        <dbReference type="Proteomes" id="UP001233999"/>
    </source>
</evidence>
<feature type="non-terminal residue" evidence="1">
    <location>
        <position position="96"/>
    </location>
</feature>
<keyword evidence="2" id="KW-1185">Reference proteome</keyword>
<feature type="non-terminal residue" evidence="1">
    <location>
        <position position="1"/>
    </location>
</feature>
<protein>
    <submittedName>
        <fullName evidence="1">Uncharacterized protein</fullName>
    </submittedName>
</protein>
<comment type="caution">
    <text evidence="1">The sequence shown here is derived from an EMBL/GenBank/DDBJ whole genome shotgun (WGS) entry which is preliminary data.</text>
</comment>
<proteinExistence type="predicted"/>
<reference evidence="1" key="2">
    <citation type="submission" date="2023-05" db="EMBL/GenBank/DDBJ databases">
        <authorList>
            <person name="Fouks B."/>
        </authorList>
    </citation>
    <scope>NUCLEOTIDE SEQUENCE</scope>
    <source>
        <strain evidence="1">Stay&amp;Tobe</strain>
        <tissue evidence="1">Testes</tissue>
    </source>
</reference>
<accession>A0AAD7ZLG8</accession>
<dbReference type="EMBL" id="JASPKZ010007810">
    <property type="protein sequence ID" value="KAJ9582332.1"/>
    <property type="molecule type" value="Genomic_DNA"/>
</dbReference>
<reference evidence="1" key="1">
    <citation type="journal article" date="2023" name="IScience">
        <title>Live-bearing cockroach genome reveals convergent evolutionary mechanisms linked to viviparity in insects and beyond.</title>
        <authorList>
            <person name="Fouks B."/>
            <person name="Harrison M.C."/>
            <person name="Mikhailova A.A."/>
            <person name="Marchal E."/>
            <person name="English S."/>
            <person name="Carruthers M."/>
            <person name="Jennings E.C."/>
            <person name="Chiamaka E.L."/>
            <person name="Frigard R.A."/>
            <person name="Pippel M."/>
            <person name="Attardo G.M."/>
            <person name="Benoit J.B."/>
            <person name="Bornberg-Bauer E."/>
            <person name="Tobe S.S."/>
        </authorList>
    </citation>
    <scope>NUCLEOTIDE SEQUENCE</scope>
    <source>
        <strain evidence="1">Stay&amp;Tobe</strain>
    </source>
</reference>